<dbReference type="NCBIfam" id="NF000768">
    <property type="entry name" value="PRK00051.1"/>
    <property type="match status" value="1"/>
</dbReference>
<evidence type="ECO:0000256" key="4">
    <source>
        <dbReference type="ARBA" id="ARBA00005204"/>
    </source>
</evidence>
<dbReference type="Gene3D" id="3.10.20.810">
    <property type="entry name" value="Phosphoribosyl-AMP cyclohydrolase"/>
    <property type="match status" value="1"/>
</dbReference>
<dbReference type="AlphaFoldDB" id="A0AA35WFI5"/>
<dbReference type="EMBL" id="CASHTH010001113">
    <property type="protein sequence ID" value="CAI8011592.1"/>
    <property type="molecule type" value="Genomic_DNA"/>
</dbReference>
<evidence type="ECO:0000256" key="9">
    <source>
        <dbReference type="ARBA" id="ARBA00022801"/>
    </source>
</evidence>
<dbReference type="CDD" id="cd11534">
    <property type="entry name" value="NTP-PPase_HisIE_like"/>
    <property type="match status" value="1"/>
</dbReference>
<organism evidence="14 15">
    <name type="scientific">Geodia barretti</name>
    <name type="common">Barrett's horny sponge</name>
    <dbReference type="NCBI Taxonomy" id="519541"/>
    <lineage>
        <taxon>Eukaryota</taxon>
        <taxon>Metazoa</taxon>
        <taxon>Porifera</taxon>
        <taxon>Demospongiae</taxon>
        <taxon>Heteroscleromorpha</taxon>
        <taxon>Tetractinellida</taxon>
        <taxon>Astrophorina</taxon>
        <taxon>Geodiidae</taxon>
        <taxon>Geodia</taxon>
    </lineage>
</organism>
<evidence type="ECO:0000256" key="12">
    <source>
        <dbReference type="ARBA" id="ARBA00023268"/>
    </source>
</evidence>
<dbReference type="Pfam" id="PF01503">
    <property type="entry name" value="PRA-PH"/>
    <property type="match status" value="1"/>
</dbReference>
<dbReference type="InterPro" id="IPR008179">
    <property type="entry name" value="HisE"/>
</dbReference>
<dbReference type="InterPro" id="IPR002496">
    <property type="entry name" value="PRib_AMP_CycHydrolase_dom"/>
</dbReference>
<evidence type="ECO:0000313" key="15">
    <source>
        <dbReference type="Proteomes" id="UP001174909"/>
    </source>
</evidence>
<evidence type="ECO:0000256" key="6">
    <source>
        <dbReference type="ARBA" id="ARBA00008299"/>
    </source>
</evidence>
<comment type="similarity">
    <text evidence="6">In the N-terminal section; belongs to the PRA-CH family.</text>
</comment>
<dbReference type="HAMAP" id="MF_01019">
    <property type="entry name" value="HisIE"/>
    <property type="match status" value="1"/>
</dbReference>
<keyword evidence="15" id="KW-1185">Reference proteome</keyword>
<keyword evidence="11" id="KW-0368">Histidine biosynthesis</keyword>
<comment type="caution">
    <text evidence="14">The sequence shown here is derived from an EMBL/GenBank/DDBJ whole genome shotgun (WGS) entry which is preliminary data.</text>
</comment>
<keyword evidence="7" id="KW-0028">Amino-acid biosynthesis</keyword>
<feature type="domain" description="Phosphoribosyl-AMP cyclohydrolase" evidence="13">
    <location>
        <begin position="25"/>
        <end position="98"/>
    </location>
</feature>
<evidence type="ECO:0000256" key="8">
    <source>
        <dbReference type="ARBA" id="ARBA00022741"/>
    </source>
</evidence>
<evidence type="ECO:0000256" key="3">
    <source>
        <dbReference type="ARBA" id="ARBA00005169"/>
    </source>
</evidence>
<evidence type="ECO:0000256" key="11">
    <source>
        <dbReference type="ARBA" id="ARBA00023102"/>
    </source>
</evidence>
<reference evidence="14" key="1">
    <citation type="submission" date="2023-03" db="EMBL/GenBank/DDBJ databases">
        <authorList>
            <person name="Steffen K."/>
            <person name="Cardenas P."/>
        </authorList>
    </citation>
    <scope>NUCLEOTIDE SEQUENCE</scope>
</reference>
<comment type="catalytic activity">
    <reaction evidence="2">
        <text>1-(5-phospho-beta-D-ribosyl)-ATP + H2O = 1-(5-phospho-beta-D-ribosyl)-5'-AMP + diphosphate + H(+)</text>
        <dbReference type="Rhea" id="RHEA:22828"/>
        <dbReference type="ChEBI" id="CHEBI:15377"/>
        <dbReference type="ChEBI" id="CHEBI:15378"/>
        <dbReference type="ChEBI" id="CHEBI:33019"/>
        <dbReference type="ChEBI" id="CHEBI:59457"/>
        <dbReference type="ChEBI" id="CHEBI:73183"/>
        <dbReference type="EC" id="3.6.1.31"/>
    </reaction>
</comment>
<accession>A0AA35WFI5</accession>
<evidence type="ECO:0000259" key="13">
    <source>
        <dbReference type="Pfam" id="PF01502"/>
    </source>
</evidence>
<dbReference type="Gene3D" id="1.10.287.1080">
    <property type="entry name" value="MazG-like"/>
    <property type="match status" value="1"/>
</dbReference>
<dbReference type="PANTHER" id="PTHR42945">
    <property type="entry name" value="HISTIDINE BIOSYNTHESIS BIFUNCTIONAL PROTEIN"/>
    <property type="match status" value="1"/>
</dbReference>
<proteinExistence type="inferred from homology"/>
<gene>
    <name evidence="14" type="ORF">GBAR_LOCUS7466</name>
</gene>
<keyword evidence="10" id="KW-0067">ATP-binding</keyword>
<dbReference type="InterPro" id="IPR023019">
    <property type="entry name" value="His_synth_HisIE"/>
</dbReference>
<dbReference type="Pfam" id="PF01502">
    <property type="entry name" value="PRA-CH"/>
    <property type="match status" value="1"/>
</dbReference>
<evidence type="ECO:0000256" key="10">
    <source>
        <dbReference type="ARBA" id="ARBA00022840"/>
    </source>
</evidence>
<sequence length="206" mass="22756">MKVKLNEQGLVPAIAQDVNTGNVLMLGYMNPGSIKRTVEGVQVWFYSRSQEDLWHKGEVSGNYLNLREAWLDCDGDTILLKVDPDGPTCHTGNTSCFFNPLEGLPEGYEDTDRGPGILGELYATVQDRQREMPEGSYTVKLLQEGVGRIAQKVIEEAGETALAAAQGDTDNLPSEIADLMYHTLVLMAASGIKPEQVWKELRDRRG</sequence>
<name>A0AA35WFI5_GEOBA</name>
<evidence type="ECO:0000256" key="7">
    <source>
        <dbReference type="ARBA" id="ARBA00022605"/>
    </source>
</evidence>
<dbReference type="SUPFAM" id="SSF101386">
    <property type="entry name" value="all-alpha NTP pyrophosphatases"/>
    <property type="match status" value="1"/>
</dbReference>
<comment type="pathway">
    <text evidence="3">Amino-acid biosynthesis; L-histidine biosynthesis; L-histidine from 5-phospho-alpha-D-ribose 1-diphosphate: step 3/9.</text>
</comment>
<dbReference type="Proteomes" id="UP001174909">
    <property type="component" value="Unassembled WGS sequence"/>
</dbReference>
<dbReference type="SUPFAM" id="SSF141734">
    <property type="entry name" value="HisI-like"/>
    <property type="match status" value="1"/>
</dbReference>
<comment type="catalytic activity">
    <reaction evidence="1">
        <text>1-(5-phospho-beta-D-ribosyl)-5'-AMP + H2O = 1-(5-phospho-beta-D-ribosyl)-5-[(5-phospho-beta-D-ribosylamino)methylideneamino]imidazole-4-carboxamide</text>
        <dbReference type="Rhea" id="RHEA:20049"/>
        <dbReference type="ChEBI" id="CHEBI:15377"/>
        <dbReference type="ChEBI" id="CHEBI:58435"/>
        <dbReference type="ChEBI" id="CHEBI:59457"/>
        <dbReference type="EC" id="3.5.4.19"/>
    </reaction>
</comment>
<dbReference type="GO" id="GO:0000105">
    <property type="term" value="P:L-histidine biosynthetic process"/>
    <property type="evidence" value="ECO:0007669"/>
    <property type="project" value="UniProtKB-KW"/>
</dbReference>
<dbReference type="PANTHER" id="PTHR42945:SF1">
    <property type="entry name" value="HISTIDINE BIOSYNTHESIS BIFUNCTIONAL PROTEIN HIS7"/>
    <property type="match status" value="1"/>
</dbReference>
<keyword evidence="12" id="KW-0511">Multifunctional enzyme</keyword>
<dbReference type="InterPro" id="IPR021130">
    <property type="entry name" value="PRib-ATP_PPHydrolase-like"/>
</dbReference>
<dbReference type="GO" id="GO:0005524">
    <property type="term" value="F:ATP binding"/>
    <property type="evidence" value="ECO:0007669"/>
    <property type="project" value="UniProtKB-KW"/>
</dbReference>
<evidence type="ECO:0000256" key="2">
    <source>
        <dbReference type="ARBA" id="ARBA00001460"/>
    </source>
</evidence>
<dbReference type="GO" id="GO:0004636">
    <property type="term" value="F:phosphoribosyl-ATP diphosphatase activity"/>
    <property type="evidence" value="ECO:0007669"/>
    <property type="project" value="UniProtKB-EC"/>
</dbReference>
<keyword evidence="9" id="KW-0378">Hydrolase</keyword>
<dbReference type="FunFam" id="3.10.20.810:FF:000001">
    <property type="entry name" value="Histidine biosynthesis bifunctional protein HisIE"/>
    <property type="match status" value="1"/>
</dbReference>
<comment type="pathway">
    <text evidence="4">Amino-acid biosynthesis; L-histidine biosynthesis; L-histidine from 5-phospho-alpha-D-ribose 1-diphosphate: step 2/9.</text>
</comment>
<evidence type="ECO:0000256" key="1">
    <source>
        <dbReference type="ARBA" id="ARBA00000024"/>
    </source>
</evidence>
<protein>
    <submittedName>
        <fullName evidence="14">Histidine biosynthesis bifunctional protein HisIE</fullName>
    </submittedName>
</protein>
<dbReference type="InterPro" id="IPR038019">
    <property type="entry name" value="PRib_AMP_CycHydrolase_sf"/>
</dbReference>
<dbReference type="HAMAP" id="MF_01020">
    <property type="entry name" value="HisE"/>
    <property type="match status" value="1"/>
</dbReference>
<evidence type="ECO:0000313" key="14">
    <source>
        <dbReference type="EMBL" id="CAI8011592.1"/>
    </source>
</evidence>
<dbReference type="NCBIfam" id="TIGR03188">
    <property type="entry name" value="histidine_hisI"/>
    <property type="match status" value="1"/>
</dbReference>
<evidence type="ECO:0000256" key="5">
    <source>
        <dbReference type="ARBA" id="ARBA00007731"/>
    </source>
</evidence>
<dbReference type="NCBIfam" id="NF002747">
    <property type="entry name" value="PRK02759.1"/>
    <property type="match status" value="1"/>
</dbReference>
<dbReference type="GO" id="GO:0004635">
    <property type="term" value="F:phosphoribosyl-AMP cyclohydrolase activity"/>
    <property type="evidence" value="ECO:0007669"/>
    <property type="project" value="UniProtKB-EC"/>
</dbReference>
<comment type="similarity">
    <text evidence="5">In the C-terminal section; belongs to the PRA-PH family.</text>
</comment>
<keyword evidence="8" id="KW-0547">Nucleotide-binding</keyword>